<gene>
    <name evidence="2" type="ordered locus">BN4_11038</name>
</gene>
<dbReference type="Proteomes" id="UP000011724">
    <property type="component" value="Chromosome"/>
</dbReference>
<evidence type="ECO:0000259" key="1">
    <source>
        <dbReference type="Pfam" id="PF08000"/>
    </source>
</evidence>
<accession>M1WLQ6</accession>
<dbReference type="Pfam" id="PF08000">
    <property type="entry name" value="bPH_1"/>
    <property type="match status" value="1"/>
</dbReference>
<evidence type="ECO:0000313" key="2">
    <source>
        <dbReference type="EMBL" id="CCH48275.1"/>
    </source>
</evidence>
<dbReference type="CDD" id="cd13225">
    <property type="entry name" value="PH-like_bacteria"/>
    <property type="match status" value="1"/>
</dbReference>
<dbReference type="OrthoDB" id="3199551at2"/>
<dbReference type="InterPro" id="IPR012544">
    <property type="entry name" value="PHb"/>
</dbReference>
<protein>
    <recommendedName>
        <fullName evidence="1">Bacterial Pleckstrin homology domain-containing protein</fullName>
    </recommendedName>
</protein>
<dbReference type="STRING" id="1322246.BN4_11038"/>
<keyword evidence="3" id="KW-1185">Reference proteome</keyword>
<dbReference type="PATRIC" id="fig|879567.3.peg.1071"/>
<sequence>MGFIDKVLGNASEMNISDMQNDFDPILAPGESIVMAYKIIRDLFIFTDKRLILVNKQGITGKKVDYHSLPYKSITHFAVETAGHFDMDAELKIWLSGMHEPMTKELKQGTDVVGVQRMLAQYIL</sequence>
<proteinExistence type="predicted"/>
<organism evidence="2 3">
    <name type="scientific">Pseudodesulfovibrio piezophilus (strain DSM 21447 / JCM 15486 / C1TLV30)</name>
    <name type="common">Desulfovibrio piezophilus</name>
    <dbReference type="NCBI Taxonomy" id="1322246"/>
    <lineage>
        <taxon>Bacteria</taxon>
        <taxon>Pseudomonadati</taxon>
        <taxon>Thermodesulfobacteriota</taxon>
        <taxon>Desulfovibrionia</taxon>
        <taxon>Desulfovibrionales</taxon>
        <taxon>Desulfovibrionaceae</taxon>
    </lineage>
</organism>
<dbReference type="HOGENOM" id="CLU_137895_0_0_7"/>
<reference evidence="2 3" key="1">
    <citation type="journal article" date="2013" name="PLoS ONE">
        <title>The first genomic and proteomic characterization of a deep-sea sulfate reducer: insights into the piezophilic lifestyle of Desulfovibrio piezophilus.</title>
        <authorList>
            <person name="Pradel N."/>
            <person name="Ji B."/>
            <person name="Gimenez G."/>
            <person name="Talla E."/>
            <person name="Lenoble P."/>
            <person name="Garel M."/>
            <person name="Tamburini C."/>
            <person name="Fourquet P."/>
            <person name="Lebrun R."/>
            <person name="Bertin P."/>
            <person name="Denis Y."/>
            <person name="Pophillat M."/>
            <person name="Barbe V."/>
            <person name="Ollivier B."/>
            <person name="Dolla A."/>
        </authorList>
    </citation>
    <scope>NUCLEOTIDE SEQUENCE [LARGE SCALE GENOMIC DNA]</scope>
    <source>
        <strain evidence="3">DSM 10523 / SB164P1</strain>
    </source>
</reference>
<dbReference type="EMBL" id="FO203427">
    <property type="protein sequence ID" value="CCH48275.1"/>
    <property type="molecule type" value="Genomic_DNA"/>
</dbReference>
<dbReference type="InterPro" id="IPR037063">
    <property type="entry name" value="PHb_sf"/>
</dbReference>
<dbReference type="BioCyc" id="DPIE1322246:BN4_RS05245-MONOMER"/>
<dbReference type="RefSeq" id="WP_015414326.1">
    <property type="nucleotide sequence ID" value="NC_020409.1"/>
</dbReference>
<dbReference type="AlphaFoldDB" id="M1WLQ6"/>
<evidence type="ECO:0000313" key="3">
    <source>
        <dbReference type="Proteomes" id="UP000011724"/>
    </source>
</evidence>
<dbReference type="KEGG" id="dpi:BN4_11038"/>
<dbReference type="PANTHER" id="PTHR35796:SF3">
    <property type="entry name" value="BHLH DOMAIN-CONTAINING PROTEIN"/>
    <property type="match status" value="1"/>
</dbReference>
<dbReference type="SUPFAM" id="SSF50729">
    <property type="entry name" value="PH domain-like"/>
    <property type="match status" value="1"/>
</dbReference>
<dbReference type="PANTHER" id="PTHR35796">
    <property type="entry name" value="HYPOTHETICAL CYTOSOLIC PROTEIN"/>
    <property type="match status" value="1"/>
</dbReference>
<name>M1WLQ6_PSEP2</name>
<dbReference type="eggNOG" id="ENOG503172B">
    <property type="taxonomic scope" value="Bacteria"/>
</dbReference>
<dbReference type="Gene3D" id="2.30.29.50">
    <property type="entry name" value="Bacterial Pleckstrin homology domain"/>
    <property type="match status" value="1"/>
</dbReference>
<reference evidence="3" key="2">
    <citation type="journal article" date="2013" name="Stand. Genomic Sci.">
        <title>Complete genome sequence of Desulfocapsa sulfexigens, a marine deltaproteobacterium specialized in disproportionating inorganic sulfur compounds.</title>
        <authorList>
            <person name="Finster K.W."/>
            <person name="Kjeldsen K.U."/>
            <person name="Kube M."/>
            <person name="Reinhardt R."/>
            <person name="Mussmann M."/>
            <person name="Amann R."/>
            <person name="Schreiber L."/>
        </authorList>
    </citation>
    <scope>NUCLEOTIDE SEQUENCE [LARGE SCALE GENOMIC DNA]</scope>
    <source>
        <strain evidence="3">DSM 10523 / SB164P1</strain>
    </source>
</reference>
<feature type="domain" description="Bacterial Pleckstrin homology" evidence="1">
    <location>
        <begin position="3"/>
        <end position="123"/>
    </location>
</feature>